<organism evidence="2">
    <name type="scientific">uncultured Actinomycetospora sp</name>
    <dbReference type="NCBI Taxonomy" id="1135996"/>
    <lineage>
        <taxon>Bacteria</taxon>
        <taxon>Bacillati</taxon>
        <taxon>Actinomycetota</taxon>
        <taxon>Actinomycetes</taxon>
        <taxon>Pseudonocardiales</taxon>
        <taxon>Pseudonocardiaceae</taxon>
        <taxon>Actinomycetospora</taxon>
        <taxon>environmental samples</taxon>
    </lineage>
</organism>
<dbReference type="AlphaFoldDB" id="A0A6J4JRS8"/>
<feature type="compositionally biased region" description="Basic residues" evidence="1">
    <location>
        <begin position="8"/>
        <end position="24"/>
    </location>
</feature>
<protein>
    <submittedName>
        <fullName evidence="2">Uncharacterized protein</fullName>
    </submittedName>
</protein>
<sequence length="57" mass="6521">MPLLCAQRHAHPCPRQRRDRRGRGRGGGDRLHLQCDDPCRDPARRTRRVPPSGGRGR</sequence>
<feature type="compositionally biased region" description="Basic and acidic residues" evidence="1">
    <location>
        <begin position="26"/>
        <end position="44"/>
    </location>
</feature>
<accession>A0A6J4JRS8</accession>
<proteinExistence type="predicted"/>
<dbReference type="EMBL" id="CADCTH010000504">
    <property type="protein sequence ID" value="CAA9285437.1"/>
    <property type="molecule type" value="Genomic_DNA"/>
</dbReference>
<reference evidence="2" key="1">
    <citation type="submission" date="2020-02" db="EMBL/GenBank/DDBJ databases">
        <authorList>
            <person name="Meier V. D."/>
        </authorList>
    </citation>
    <scope>NUCLEOTIDE SEQUENCE</scope>
    <source>
        <strain evidence="2">AVDCRST_MAG54</strain>
    </source>
</reference>
<evidence type="ECO:0000313" key="2">
    <source>
        <dbReference type="EMBL" id="CAA9285437.1"/>
    </source>
</evidence>
<name>A0A6J4JRS8_9PSEU</name>
<gene>
    <name evidence="2" type="ORF">AVDCRST_MAG54-3978</name>
</gene>
<feature type="region of interest" description="Disordered" evidence="1">
    <location>
        <begin position="1"/>
        <end position="57"/>
    </location>
</feature>
<evidence type="ECO:0000256" key="1">
    <source>
        <dbReference type="SAM" id="MobiDB-lite"/>
    </source>
</evidence>